<protein>
    <recommendedName>
        <fullName evidence="3">Retrovirus-related Pol polyprotein from transposon RE2</fullName>
    </recommendedName>
</protein>
<accession>A0ABR0NEW9</accession>
<dbReference type="PANTHER" id="PTHR11439:SF467">
    <property type="entry name" value="INTEGRASE CATALYTIC DOMAIN-CONTAINING PROTEIN"/>
    <property type="match status" value="1"/>
</dbReference>
<keyword evidence="2" id="KW-1185">Reference proteome</keyword>
<proteinExistence type="predicted"/>
<evidence type="ECO:0008006" key="3">
    <source>
        <dbReference type="Google" id="ProtNLM"/>
    </source>
</evidence>
<reference evidence="1 2" key="1">
    <citation type="submission" date="2023-03" db="EMBL/GenBank/DDBJ databases">
        <title>WGS of Gossypium arboreum.</title>
        <authorList>
            <person name="Yu D."/>
        </authorList>
    </citation>
    <scope>NUCLEOTIDE SEQUENCE [LARGE SCALE GENOMIC DNA]</scope>
    <source>
        <tissue evidence="1">Leaf</tissue>
    </source>
</reference>
<dbReference type="SUPFAM" id="SSF56672">
    <property type="entry name" value="DNA/RNA polymerases"/>
    <property type="match status" value="1"/>
</dbReference>
<dbReference type="CDD" id="cd09272">
    <property type="entry name" value="RNase_HI_RT_Ty1"/>
    <property type="match status" value="1"/>
</dbReference>
<evidence type="ECO:0000313" key="2">
    <source>
        <dbReference type="Proteomes" id="UP001358586"/>
    </source>
</evidence>
<evidence type="ECO:0000313" key="1">
    <source>
        <dbReference type="EMBL" id="KAK5793538.1"/>
    </source>
</evidence>
<dbReference type="Proteomes" id="UP001358586">
    <property type="component" value="Chromosome 10"/>
</dbReference>
<dbReference type="EMBL" id="JARKNE010000010">
    <property type="protein sequence ID" value="KAK5793538.1"/>
    <property type="molecule type" value="Genomic_DNA"/>
</dbReference>
<gene>
    <name evidence="1" type="ORF">PVK06_034688</name>
</gene>
<name>A0ABR0NEW9_GOSAR</name>
<dbReference type="InterPro" id="IPR043502">
    <property type="entry name" value="DNA/RNA_pol_sf"/>
</dbReference>
<organism evidence="1 2">
    <name type="scientific">Gossypium arboreum</name>
    <name type="common">Tree cotton</name>
    <name type="synonym">Gossypium nanking</name>
    <dbReference type="NCBI Taxonomy" id="29729"/>
    <lineage>
        <taxon>Eukaryota</taxon>
        <taxon>Viridiplantae</taxon>
        <taxon>Streptophyta</taxon>
        <taxon>Embryophyta</taxon>
        <taxon>Tracheophyta</taxon>
        <taxon>Spermatophyta</taxon>
        <taxon>Magnoliopsida</taxon>
        <taxon>eudicotyledons</taxon>
        <taxon>Gunneridae</taxon>
        <taxon>Pentapetalae</taxon>
        <taxon>rosids</taxon>
        <taxon>malvids</taxon>
        <taxon>Malvales</taxon>
        <taxon>Malvaceae</taxon>
        <taxon>Malvoideae</taxon>
        <taxon>Gossypium</taxon>
    </lineage>
</organism>
<comment type="caution">
    <text evidence="1">The sequence shown here is derived from an EMBL/GenBank/DDBJ whole genome shotgun (WGS) entry which is preliminary data.</text>
</comment>
<dbReference type="PANTHER" id="PTHR11439">
    <property type="entry name" value="GAG-POL-RELATED RETROTRANSPOSON"/>
    <property type="match status" value="1"/>
</dbReference>
<sequence length="176" mass="19887">MAALKQSLRYLHGIIDFGLVFRPSDRLSLVGYADANWRLYFDDRRSMTGYCVYFGHTPVSWSSKKQQVVSWSTTETEYRSLATATSEVTWLLSLLQELHLSSTDLPVIWCDNSSAVAVTANPVLHSKFKHVELDIFFVREKISQGSLVIGEVPACDQVADIFSKPLSISSFVRFQN</sequence>